<keyword evidence="2" id="KW-1185">Reference proteome</keyword>
<dbReference type="EMBL" id="BQNB010019121">
    <property type="protein sequence ID" value="GJT81925.1"/>
    <property type="molecule type" value="Genomic_DNA"/>
</dbReference>
<dbReference type="Proteomes" id="UP001151760">
    <property type="component" value="Unassembled WGS sequence"/>
</dbReference>
<protein>
    <recommendedName>
        <fullName evidence="3">Integrase zinc-binding domain-containing protein</fullName>
    </recommendedName>
</protein>
<accession>A0ABQ5H2P5</accession>
<evidence type="ECO:0000313" key="2">
    <source>
        <dbReference type="Proteomes" id="UP001151760"/>
    </source>
</evidence>
<reference evidence="1" key="1">
    <citation type="journal article" date="2022" name="Int. J. Mol. Sci.">
        <title>Draft Genome of Tanacetum Coccineum: Genomic Comparison of Closely Related Tanacetum-Family Plants.</title>
        <authorList>
            <person name="Yamashiro T."/>
            <person name="Shiraishi A."/>
            <person name="Nakayama K."/>
            <person name="Satake H."/>
        </authorList>
    </citation>
    <scope>NUCLEOTIDE SEQUENCE</scope>
</reference>
<evidence type="ECO:0008006" key="3">
    <source>
        <dbReference type="Google" id="ProtNLM"/>
    </source>
</evidence>
<proteinExistence type="predicted"/>
<evidence type="ECO:0000313" key="1">
    <source>
        <dbReference type="EMBL" id="GJT81925.1"/>
    </source>
</evidence>
<reference evidence="1" key="2">
    <citation type="submission" date="2022-01" db="EMBL/GenBank/DDBJ databases">
        <authorList>
            <person name="Yamashiro T."/>
            <person name="Shiraishi A."/>
            <person name="Satake H."/>
            <person name="Nakayama K."/>
        </authorList>
    </citation>
    <scope>NUCLEOTIDE SEQUENCE</scope>
</reference>
<dbReference type="Gene3D" id="1.10.340.70">
    <property type="match status" value="1"/>
</dbReference>
<comment type="caution">
    <text evidence="1">The sequence shown here is derived from an EMBL/GenBank/DDBJ whole genome shotgun (WGS) entry which is preliminary data.</text>
</comment>
<sequence>MDDPNITIEEYIRLEEDKARRHGKVYNWGTATYGRNWYDDDVHDLRSVETKFPAIVFNDTLTSEVALSCEPMVSSLDDNKVDFRISFDESNDEDYTVNTYTPYPLFFASIIGRKVYEAGFFWPSIFKEAKDYVMRCDACQRSGNISSRSEMPLNNIQDLAAKKSTKLVKYRSFGILCVL</sequence>
<name>A0ABQ5H2P5_9ASTR</name>
<gene>
    <name evidence="1" type="ORF">Tco_1056267</name>
</gene>
<organism evidence="1 2">
    <name type="scientific">Tanacetum coccineum</name>
    <dbReference type="NCBI Taxonomy" id="301880"/>
    <lineage>
        <taxon>Eukaryota</taxon>
        <taxon>Viridiplantae</taxon>
        <taxon>Streptophyta</taxon>
        <taxon>Embryophyta</taxon>
        <taxon>Tracheophyta</taxon>
        <taxon>Spermatophyta</taxon>
        <taxon>Magnoliopsida</taxon>
        <taxon>eudicotyledons</taxon>
        <taxon>Gunneridae</taxon>
        <taxon>Pentapetalae</taxon>
        <taxon>asterids</taxon>
        <taxon>campanulids</taxon>
        <taxon>Asterales</taxon>
        <taxon>Asteraceae</taxon>
        <taxon>Asteroideae</taxon>
        <taxon>Anthemideae</taxon>
        <taxon>Anthemidinae</taxon>
        <taxon>Tanacetum</taxon>
    </lineage>
</organism>